<dbReference type="Proteomes" id="UP000530514">
    <property type="component" value="Unassembled WGS sequence"/>
</dbReference>
<dbReference type="OrthoDB" id="9800475at2"/>
<dbReference type="PANTHER" id="PTHR31297:SF34">
    <property type="entry name" value="GLUCAN 1,3-BETA-GLUCOSIDASE 2"/>
    <property type="match status" value="1"/>
</dbReference>
<keyword evidence="9 13" id="KW-0326">Glycosidase</keyword>
<name>A0A7W1X829_9BACL</name>
<dbReference type="GO" id="GO:0009251">
    <property type="term" value="P:glucan catabolic process"/>
    <property type="evidence" value="ECO:0007669"/>
    <property type="project" value="TreeGrafter"/>
</dbReference>
<evidence type="ECO:0000313" key="15">
    <source>
        <dbReference type="EMBL" id="MBA4541729.1"/>
    </source>
</evidence>
<accession>A0A7W1X829</accession>
<keyword evidence="5" id="KW-0735">Signal-anchor</keyword>
<dbReference type="SUPFAM" id="SSF51445">
    <property type="entry name" value="(Trans)glycosidases"/>
    <property type="match status" value="1"/>
</dbReference>
<dbReference type="GO" id="GO:0009986">
    <property type="term" value="C:cell surface"/>
    <property type="evidence" value="ECO:0007669"/>
    <property type="project" value="TreeGrafter"/>
</dbReference>
<protein>
    <recommendedName>
        <fullName evidence="12">Exo-1,3-beta-glucanase D</fullName>
    </recommendedName>
</protein>
<reference evidence="15 16" key="1">
    <citation type="submission" date="2020-07" db="EMBL/GenBank/DDBJ databases">
        <authorList>
            <person name="Feng H."/>
        </authorList>
    </citation>
    <scope>NUCLEOTIDE SEQUENCE [LARGE SCALE GENOMIC DNA]</scope>
    <source>
        <strain evidence="16">s-11</strain>
    </source>
</reference>
<evidence type="ECO:0000256" key="3">
    <source>
        <dbReference type="ARBA" id="ARBA00022692"/>
    </source>
</evidence>
<evidence type="ECO:0000256" key="2">
    <source>
        <dbReference type="ARBA" id="ARBA00022475"/>
    </source>
</evidence>
<evidence type="ECO:0000256" key="9">
    <source>
        <dbReference type="ARBA" id="ARBA00023295"/>
    </source>
</evidence>
<dbReference type="CDD" id="cd00257">
    <property type="entry name" value="beta-trefoil_FSCN-like"/>
    <property type="match status" value="1"/>
</dbReference>
<evidence type="ECO:0000256" key="6">
    <source>
        <dbReference type="ARBA" id="ARBA00022989"/>
    </source>
</evidence>
<evidence type="ECO:0000256" key="5">
    <source>
        <dbReference type="ARBA" id="ARBA00022968"/>
    </source>
</evidence>
<dbReference type="EMBL" id="JACEIP010000002">
    <property type="protein sequence ID" value="MBA4541729.1"/>
    <property type="molecule type" value="Genomic_DNA"/>
</dbReference>
<evidence type="ECO:0000256" key="11">
    <source>
        <dbReference type="ARBA" id="ARBA00037126"/>
    </source>
</evidence>
<evidence type="ECO:0000256" key="1">
    <source>
        <dbReference type="ARBA" id="ARBA00004401"/>
    </source>
</evidence>
<keyword evidence="3" id="KW-0812">Transmembrane</keyword>
<evidence type="ECO:0000256" key="4">
    <source>
        <dbReference type="ARBA" id="ARBA00022801"/>
    </source>
</evidence>
<organism evidence="15 16">
    <name type="scientific">Thermoactinomyces daqus</name>
    <dbReference type="NCBI Taxonomy" id="1329516"/>
    <lineage>
        <taxon>Bacteria</taxon>
        <taxon>Bacillati</taxon>
        <taxon>Bacillota</taxon>
        <taxon>Bacilli</taxon>
        <taxon>Bacillales</taxon>
        <taxon>Thermoactinomycetaceae</taxon>
        <taxon>Thermoactinomyces</taxon>
    </lineage>
</organism>
<dbReference type="Pfam" id="PF00150">
    <property type="entry name" value="Cellulase"/>
    <property type="match status" value="1"/>
</dbReference>
<evidence type="ECO:0000256" key="12">
    <source>
        <dbReference type="ARBA" id="ARBA00041260"/>
    </source>
</evidence>
<dbReference type="SUPFAM" id="SSF50405">
    <property type="entry name" value="Actin-crosslinking proteins"/>
    <property type="match status" value="1"/>
</dbReference>
<dbReference type="RefSeq" id="WP_033101005.1">
    <property type="nucleotide sequence ID" value="NZ_JACEIP010000002.1"/>
</dbReference>
<comment type="subcellular location">
    <subcellularLocation>
        <location evidence="1">Cell membrane</location>
        <topology evidence="1">Single-pass type II membrane protein</topology>
    </subcellularLocation>
</comment>
<dbReference type="Gene3D" id="2.80.10.50">
    <property type="match status" value="1"/>
</dbReference>
<dbReference type="GO" id="GO:0005576">
    <property type="term" value="C:extracellular region"/>
    <property type="evidence" value="ECO:0007669"/>
    <property type="project" value="TreeGrafter"/>
</dbReference>
<dbReference type="InterPro" id="IPR017853">
    <property type="entry name" value="GH"/>
</dbReference>
<keyword evidence="4 13" id="KW-0378">Hydrolase</keyword>
<keyword evidence="10" id="KW-0961">Cell wall biogenesis/degradation</keyword>
<comment type="caution">
    <text evidence="15">The sequence shown here is derived from an EMBL/GenBank/DDBJ whole genome shotgun (WGS) entry which is preliminary data.</text>
</comment>
<dbReference type="InterPro" id="IPR001547">
    <property type="entry name" value="Glyco_hydro_5"/>
</dbReference>
<sequence length="550" mass="62323">MLKKTLLGILCLAILIGTFMGVPLIPKANAAIDSDDFLKASGKVIRNHSGTGDIVNLRGTNLGGWLLREDWMSPAGAVDEYTLRRKLISRFGEADTQELLNAYHDTWIQASDLDNIKNLGMNVVRVPMYWEDFMNTDGTMKPDSITFRKLDWLVSEAGSRGIYVILDLHGTPGADCPWQSCGRENYNQLWKNATFQDWTVQIWQRLAAHYKGNPTVAAYDLLNEPLVTMGEGENSSQIQQKMQFYNRLYQAVRAVDPDHILIIAAFFDWYAAYPPSTYGWTNVVYETHHYNFTNYDDWNLTNSEIERWLTDLANYQAKWNIPLYAGEFSFGQNDLYEKWLSRLNALNASWTNWSYKVKGGGNWGYYINNNNPSPNLDTDSKSTIIEKWKKFSTDNFTPNTTLQNIVKKYTTAPPVPETVYSIKAVANGKYVSADNYGNNPLIANRDAVKEWEEFKIINNPDGTVSLLSMANHKYVKADLNQQGKLIASADIVQQWEKFKLEPLGDNTYALRALANNMYVCADLNQSSPELIANRSSVGGAWESFTITVAP</sequence>
<keyword evidence="6" id="KW-1133">Transmembrane helix</keyword>
<keyword evidence="2" id="KW-1003">Cell membrane</keyword>
<evidence type="ECO:0000256" key="13">
    <source>
        <dbReference type="RuleBase" id="RU361153"/>
    </source>
</evidence>
<dbReference type="InterPro" id="IPR050386">
    <property type="entry name" value="Glycosyl_hydrolase_5"/>
</dbReference>
<evidence type="ECO:0000259" key="14">
    <source>
        <dbReference type="Pfam" id="PF00150"/>
    </source>
</evidence>
<dbReference type="GO" id="GO:0008422">
    <property type="term" value="F:beta-glucosidase activity"/>
    <property type="evidence" value="ECO:0007669"/>
    <property type="project" value="TreeGrafter"/>
</dbReference>
<dbReference type="GO" id="GO:0005886">
    <property type="term" value="C:plasma membrane"/>
    <property type="evidence" value="ECO:0007669"/>
    <property type="project" value="UniProtKB-SubCell"/>
</dbReference>
<keyword evidence="7" id="KW-0472">Membrane</keyword>
<evidence type="ECO:0000256" key="10">
    <source>
        <dbReference type="ARBA" id="ARBA00023316"/>
    </source>
</evidence>
<proteinExistence type="inferred from homology"/>
<dbReference type="Gene3D" id="3.20.20.80">
    <property type="entry name" value="Glycosidases"/>
    <property type="match status" value="1"/>
</dbReference>
<dbReference type="AlphaFoldDB" id="A0A7W1X829"/>
<keyword evidence="16" id="KW-1185">Reference proteome</keyword>
<feature type="domain" description="Glycoside hydrolase family 5" evidence="14">
    <location>
        <begin position="106"/>
        <end position="358"/>
    </location>
</feature>
<dbReference type="PANTHER" id="PTHR31297">
    <property type="entry name" value="GLUCAN ENDO-1,6-BETA-GLUCOSIDASE B"/>
    <property type="match status" value="1"/>
</dbReference>
<gene>
    <name evidence="15" type="ORF">H1164_02280</name>
</gene>
<keyword evidence="8" id="KW-0325">Glycoprotein</keyword>
<dbReference type="GO" id="GO:0071555">
    <property type="term" value="P:cell wall organization"/>
    <property type="evidence" value="ECO:0007669"/>
    <property type="project" value="UniProtKB-KW"/>
</dbReference>
<evidence type="ECO:0000256" key="8">
    <source>
        <dbReference type="ARBA" id="ARBA00023180"/>
    </source>
</evidence>
<evidence type="ECO:0000256" key="7">
    <source>
        <dbReference type="ARBA" id="ARBA00023136"/>
    </source>
</evidence>
<evidence type="ECO:0000313" key="16">
    <source>
        <dbReference type="Proteomes" id="UP000530514"/>
    </source>
</evidence>
<dbReference type="InterPro" id="IPR008999">
    <property type="entry name" value="Actin-crosslinking"/>
</dbReference>
<comment type="similarity">
    <text evidence="13">Belongs to the glycosyl hydrolase 5 (cellulase A) family.</text>
</comment>
<comment type="function">
    <text evidence="11">Glucosidase involved in the degradation of cellulosic biomass. Active on lichenan.</text>
</comment>